<sequence>MHGQTHPISLIATKFDCYLKPTLEKSVCGGNFTATIDRTKWNIKKYSVFGMTKNLTLNI</sequence>
<dbReference type="SUPFAM" id="SSF101874">
    <property type="entry name" value="YceI-like"/>
    <property type="match status" value="1"/>
</dbReference>
<organism evidence="1 2">
    <name type="scientific">Psychrobacter frigidicola</name>
    <dbReference type="NCBI Taxonomy" id="45611"/>
    <lineage>
        <taxon>Bacteria</taxon>
        <taxon>Pseudomonadati</taxon>
        <taxon>Pseudomonadota</taxon>
        <taxon>Gammaproteobacteria</taxon>
        <taxon>Moraxellales</taxon>
        <taxon>Moraxellaceae</taxon>
        <taxon>Psychrobacter</taxon>
    </lineage>
</organism>
<dbReference type="OrthoDB" id="9811006at2"/>
<gene>
    <name evidence="1" type="ORF">ES754_03795</name>
</gene>
<dbReference type="Proteomes" id="UP000321903">
    <property type="component" value="Unassembled WGS sequence"/>
</dbReference>
<reference evidence="1 2" key="1">
    <citation type="submission" date="2019-08" db="EMBL/GenBank/DDBJ databases">
        <title>Genome sequence of Psychrobacter frigidicola ACAM304 (type strain).</title>
        <authorList>
            <person name="Bowman J.P."/>
        </authorList>
    </citation>
    <scope>NUCLEOTIDE SEQUENCE [LARGE SCALE GENOMIC DNA]</scope>
    <source>
        <strain evidence="1 2">ACAM 304</strain>
    </source>
</reference>
<dbReference type="InterPro" id="IPR036761">
    <property type="entry name" value="TTHA0802/YceI-like_sf"/>
</dbReference>
<evidence type="ECO:0000313" key="1">
    <source>
        <dbReference type="EMBL" id="TXD98079.1"/>
    </source>
</evidence>
<dbReference type="Gene3D" id="2.40.128.110">
    <property type="entry name" value="Lipid/polyisoprenoid-binding, YceI-like"/>
    <property type="match status" value="1"/>
</dbReference>
<dbReference type="EMBL" id="VORZ01000001">
    <property type="protein sequence ID" value="TXD98079.1"/>
    <property type="molecule type" value="Genomic_DNA"/>
</dbReference>
<keyword evidence="2" id="KW-1185">Reference proteome</keyword>
<protein>
    <submittedName>
        <fullName evidence="1">Uncharacterized protein</fullName>
    </submittedName>
</protein>
<accession>A0A5C7A3S4</accession>
<name>A0A5C7A3S4_9GAMM</name>
<comment type="caution">
    <text evidence="1">The sequence shown here is derived from an EMBL/GenBank/DDBJ whole genome shotgun (WGS) entry which is preliminary data.</text>
</comment>
<evidence type="ECO:0000313" key="2">
    <source>
        <dbReference type="Proteomes" id="UP000321903"/>
    </source>
</evidence>
<dbReference type="AlphaFoldDB" id="A0A5C7A3S4"/>
<proteinExistence type="predicted"/>